<organism evidence="1 2">
    <name type="scientific">Parelaphostrongylus tenuis</name>
    <name type="common">Meningeal worm</name>
    <dbReference type="NCBI Taxonomy" id="148309"/>
    <lineage>
        <taxon>Eukaryota</taxon>
        <taxon>Metazoa</taxon>
        <taxon>Ecdysozoa</taxon>
        <taxon>Nematoda</taxon>
        <taxon>Chromadorea</taxon>
        <taxon>Rhabditida</taxon>
        <taxon>Rhabditina</taxon>
        <taxon>Rhabditomorpha</taxon>
        <taxon>Strongyloidea</taxon>
        <taxon>Metastrongylidae</taxon>
        <taxon>Parelaphostrongylus</taxon>
    </lineage>
</organism>
<gene>
    <name evidence="1" type="ORF">KIN20_015157</name>
</gene>
<comment type="caution">
    <text evidence="1">The sequence shown here is derived from an EMBL/GenBank/DDBJ whole genome shotgun (WGS) entry which is preliminary data.</text>
</comment>
<name>A0AAD5MEH5_PARTN</name>
<evidence type="ECO:0000313" key="2">
    <source>
        <dbReference type="Proteomes" id="UP001196413"/>
    </source>
</evidence>
<proteinExistence type="predicted"/>
<dbReference type="AlphaFoldDB" id="A0AAD5MEH5"/>
<dbReference type="EMBL" id="JAHQIW010003042">
    <property type="protein sequence ID" value="KAJ1357107.1"/>
    <property type="molecule type" value="Genomic_DNA"/>
</dbReference>
<protein>
    <submittedName>
        <fullName evidence="1">Uncharacterized protein</fullName>
    </submittedName>
</protein>
<reference evidence="1" key="1">
    <citation type="submission" date="2021-06" db="EMBL/GenBank/DDBJ databases">
        <title>Parelaphostrongylus tenuis whole genome reference sequence.</title>
        <authorList>
            <person name="Garwood T.J."/>
            <person name="Larsen P.A."/>
            <person name="Fountain-Jones N.M."/>
            <person name="Garbe J.R."/>
            <person name="Macchietto M.G."/>
            <person name="Kania S.A."/>
            <person name="Gerhold R.W."/>
            <person name="Richards J.E."/>
            <person name="Wolf T.M."/>
        </authorList>
    </citation>
    <scope>NUCLEOTIDE SEQUENCE</scope>
    <source>
        <strain evidence="1">MNPRO001-30</strain>
        <tissue evidence="1">Meninges</tissue>
    </source>
</reference>
<accession>A0AAD5MEH5</accession>
<dbReference type="Proteomes" id="UP001196413">
    <property type="component" value="Unassembled WGS sequence"/>
</dbReference>
<sequence>MNIILDEHFKNISSAQHCSSLSLDKMISNFECEEPETCFKITQHNDLISGIHCESYDMSLKRAKGRSTLLASQLCQLPWLTLLNPMFELKSLALQMTREQSRLLYTSCNANTRRISREIAVQIFDVLESQARSAFLPDAAISTILGQLDVNITYEPLQCQKFKTMDNRCIIVGTTVTGICVKTMATQKCVDPGKATITPVPMAHTSISETISTTSIIMANWQKAMWESVVNRAVRTLASGPFASHFFSATSTAGGN</sequence>
<evidence type="ECO:0000313" key="1">
    <source>
        <dbReference type="EMBL" id="KAJ1357107.1"/>
    </source>
</evidence>
<keyword evidence="2" id="KW-1185">Reference proteome</keyword>